<evidence type="ECO:0000313" key="1">
    <source>
        <dbReference type="EMBL" id="CAD8068301.1"/>
    </source>
</evidence>
<organism evidence="1 2">
    <name type="scientific">Paramecium primaurelia</name>
    <dbReference type="NCBI Taxonomy" id="5886"/>
    <lineage>
        <taxon>Eukaryota</taxon>
        <taxon>Sar</taxon>
        <taxon>Alveolata</taxon>
        <taxon>Ciliophora</taxon>
        <taxon>Intramacronucleata</taxon>
        <taxon>Oligohymenophorea</taxon>
        <taxon>Peniculida</taxon>
        <taxon>Parameciidae</taxon>
        <taxon>Paramecium</taxon>
    </lineage>
</organism>
<comment type="caution">
    <text evidence="1">The sequence shown here is derived from an EMBL/GenBank/DDBJ whole genome shotgun (WGS) entry which is preliminary data.</text>
</comment>
<dbReference type="Proteomes" id="UP000688137">
    <property type="component" value="Unassembled WGS sequence"/>
</dbReference>
<dbReference type="AlphaFoldDB" id="A0A8S1LQT8"/>
<accession>A0A8S1LQT8</accession>
<dbReference type="EMBL" id="CAJJDM010000041">
    <property type="protein sequence ID" value="CAD8068301.1"/>
    <property type="molecule type" value="Genomic_DNA"/>
</dbReference>
<keyword evidence="2" id="KW-1185">Reference proteome</keyword>
<protein>
    <submittedName>
        <fullName evidence="1">Uncharacterized protein</fullName>
    </submittedName>
</protein>
<evidence type="ECO:0000313" key="2">
    <source>
        <dbReference type="Proteomes" id="UP000688137"/>
    </source>
</evidence>
<gene>
    <name evidence="1" type="ORF">PPRIM_AZ9-3.1.T0420088</name>
</gene>
<sequence length="42" mass="4961">MKQILRDRIILRMKQWILTDSVSKTIDSLDHFYIPIPFGGTI</sequence>
<proteinExistence type="predicted"/>
<name>A0A8S1LQT8_PARPR</name>
<reference evidence="1" key="1">
    <citation type="submission" date="2021-01" db="EMBL/GenBank/DDBJ databases">
        <authorList>
            <consortium name="Genoscope - CEA"/>
            <person name="William W."/>
        </authorList>
    </citation>
    <scope>NUCLEOTIDE SEQUENCE</scope>
</reference>